<gene>
    <name evidence="2" type="ORF">CAUJ_LOCUS5827</name>
</gene>
<name>A0A8S1H522_9PELO</name>
<dbReference type="AlphaFoldDB" id="A0A8S1H522"/>
<organism evidence="2 3">
    <name type="scientific">Caenorhabditis auriculariae</name>
    <dbReference type="NCBI Taxonomy" id="2777116"/>
    <lineage>
        <taxon>Eukaryota</taxon>
        <taxon>Metazoa</taxon>
        <taxon>Ecdysozoa</taxon>
        <taxon>Nematoda</taxon>
        <taxon>Chromadorea</taxon>
        <taxon>Rhabditida</taxon>
        <taxon>Rhabditina</taxon>
        <taxon>Rhabditomorpha</taxon>
        <taxon>Rhabditoidea</taxon>
        <taxon>Rhabditidae</taxon>
        <taxon>Peloderinae</taxon>
        <taxon>Caenorhabditis</taxon>
    </lineage>
</organism>
<evidence type="ECO:0000313" key="2">
    <source>
        <dbReference type="EMBL" id="CAD6189908.1"/>
    </source>
</evidence>
<dbReference type="EMBL" id="CAJGYM010000012">
    <property type="protein sequence ID" value="CAD6189908.1"/>
    <property type="molecule type" value="Genomic_DNA"/>
</dbReference>
<proteinExistence type="predicted"/>
<feature type="compositionally biased region" description="Low complexity" evidence="1">
    <location>
        <begin position="52"/>
        <end position="68"/>
    </location>
</feature>
<protein>
    <submittedName>
        <fullName evidence="2">Uncharacterized protein</fullName>
    </submittedName>
</protein>
<feature type="compositionally biased region" description="Low complexity" evidence="1">
    <location>
        <begin position="77"/>
        <end position="88"/>
    </location>
</feature>
<evidence type="ECO:0000256" key="1">
    <source>
        <dbReference type="SAM" id="MobiDB-lite"/>
    </source>
</evidence>
<dbReference type="Proteomes" id="UP000835052">
    <property type="component" value="Unassembled WGS sequence"/>
</dbReference>
<keyword evidence="3" id="KW-1185">Reference proteome</keyword>
<evidence type="ECO:0000313" key="3">
    <source>
        <dbReference type="Proteomes" id="UP000835052"/>
    </source>
</evidence>
<feature type="region of interest" description="Disordered" evidence="1">
    <location>
        <begin position="25"/>
        <end position="97"/>
    </location>
</feature>
<sequence length="140" mass="15304">MAELFSGAPIGNYDASYLISLVSSVATSRQKTSSPSDDTLPVESHTDGSCTPDDASSVASASSDGAPPAKRRRKPDGSPYSDSSPSQKSRPKGEKKKLFLAHQVAPKKGRQMVQTKGRIFFHLRQVFRFSRKSELEKVFR</sequence>
<accession>A0A8S1H522</accession>
<feature type="compositionally biased region" description="Polar residues" evidence="1">
    <location>
        <begin position="25"/>
        <end position="37"/>
    </location>
</feature>
<comment type="caution">
    <text evidence="2">The sequence shown here is derived from an EMBL/GenBank/DDBJ whole genome shotgun (WGS) entry which is preliminary data.</text>
</comment>
<reference evidence="2" key="1">
    <citation type="submission" date="2020-10" db="EMBL/GenBank/DDBJ databases">
        <authorList>
            <person name="Kikuchi T."/>
        </authorList>
    </citation>
    <scope>NUCLEOTIDE SEQUENCE</scope>
    <source>
        <strain evidence="2">NKZ352</strain>
    </source>
</reference>